<dbReference type="Proteomes" id="UP000027178">
    <property type="component" value="Unassembled WGS sequence"/>
</dbReference>
<feature type="region of interest" description="Disordered" evidence="1">
    <location>
        <begin position="1"/>
        <end position="40"/>
    </location>
</feature>
<proteinExistence type="predicted"/>
<evidence type="ECO:0000256" key="1">
    <source>
        <dbReference type="SAM" id="MobiDB-lite"/>
    </source>
</evidence>
<accession>A0A066YYF4</accession>
<protein>
    <submittedName>
        <fullName evidence="2">Uncharacterized protein</fullName>
    </submittedName>
</protein>
<dbReference type="HOGENOM" id="CLU_3291042_0_0_11"/>
<organism evidence="2 3">
    <name type="scientific">Kitasatospora cheerisanensis KCTC 2395</name>
    <dbReference type="NCBI Taxonomy" id="1348663"/>
    <lineage>
        <taxon>Bacteria</taxon>
        <taxon>Bacillati</taxon>
        <taxon>Actinomycetota</taxon>
        <taxon>Actinomycetes</taxon>
        <taxon>Kitasatosporales</taxon>
        <taxon>Streptomycetaceae</taxon>
        <taxon>Kitasatospora</taxon>
    </lineage>
</organism>
<dbReference type="EMBL" id="JNBY01000096">
    <property type="protein sequence ID" value="KDN83106.1"/>
    <property type="molecule type" value="Genomic_DNA"/>
</dbReference>
<sequence length="40" mass="4143">MTRLVPARVEPRPGPGGPAAGPGRTRGVWIRPPAARLPCA</sequence>
<dbReference type="AlphaFoldDB" id="A0A066YYF4"/>
<keyword evidence="3" id="KW-1185">Reference proteome</keyword>
<evidence type="ECO:0000313" key="3">
    <source>
        <dbReference type="Proteomes" id="UP000027178"/>
    </source>
</evidence>
<evidence type="ECO:0000313" key="2">
    <source>
        <dbReference type="EMBL" id="KDN83106.1"/>
    </source>
</evidence>
<comment type="caution">
    <text evidence="2">The sequence shown here is derived from an EMBL/GenBank/DDBJ whole genome shotgun (WGS) entry which is preliminary data.</text>
</comment>
<reference evidence="2 3" key="1">
    <citation type="submission" date="2014-05" db="EMBL/GenBank/DDBJ databases">
        <title>Draft Genome Sequence of Kitasatospora cheerisanensis KCTC 2395.</title>
        <authorList>
            <person name="Nam D.H."/>
        </authorList>
    </citation>
    <scope>NUCLEOTIDE SEQUENCE [LARGE SCALE GENOMIC DNA]</scope>
    <source>
        <strain evidence="2 3">KCTC 2395</strain>
    </source>
</reference>
<gene>
    <name evidence="2" type="ORF">KCH_52520</name>
</gene>
<name>A0A066YYF4_9ACTN</name>